<keyword evidence="2" id="KW-0472">Membrane</keyword>
<comment type="caution">
    <text evidence="3">The sequence shown here is derived from an EMBL/GenBank/DDBJ whole genome shotgun (WGS) entry which is preliminary data.</text>
</comment>
<keyword evidence="2" id="KW-1133">Transmembrane helix</keyword>
<keyword evidence="4" id="KW-1185">Reference proteome</keyword>
<protein>
    <submittedName>
        <fullName evidence="3">Uncharacterized protein</fullName>
    </submittedName>
</protein>
<dbReference type="Proteomes" id="UP001642483">
    <property type="component" value="Unassembled WGS sequence"/>
</dbReference>
<dbReference type="EMBL" id="CAWYQH010000174">
    <property type="protein sequence ID" value="CAK8698118.1"/>
    <property type="molecule type" value="Genomic_DNA"/>
</dbReference>
<keyword evidence="2" id="KW-0812">Transmembrane</keyword>
<feature type="region of interest" description="Disordered" evidence="1">
    <location>
        <begin position="70"/>
        <end position="91"/>
    </location>
</feature>
<name>A0ABP0H3W5_CLALP</name>
<reference evidence="3 4" key="1">
    <citation type="submission" date="2024-02" db="EMBL/GenBank/DDBJ databases">
        <authorList>
            <person name="Daric V."/>
            <person name="Darras S."/>
        </authorList>
    </citation>
    <scope>NUCLEOTIDE SEQUENCE [LARGE SCALE GENOMIC DNA]</scope>
</reference>
<feature type="transmembrane region" description="Helical" evidence="2">
    <location>
        <begin position="12"/>
        <end position="33"/>
    </location>
</feature>
<gene>
    <name evidence="3" type="ORF">CVLEPA_LOCUS31590</name>
</gene>
<proteinExistence type="predicted"/>
<evidence type="ECO:0000313" key="3">
    <source>
        <dbReference type="EMBL" id="CAK8698118.1"/>
    </source>
</evidence>
<sequence>MIGLTEVQKEILVFLLVAAIISGLICLFSYIIWRKCCIKQIKRNLEKRANNSAEENDEFPVDPFDAETLDYSWTGHPSNERSQNNQRSPRNSALPTAPYLDIFGFHNERSSTTASSPTTAVSTISGSPMHVTRSLLEDASGVEYVPNETNGQGNHADDLPTYEELMQQRLTAMRSRIV</sequence>
<evidence type="ECO:0000256" key="2">
    <source>
        <dbReference type="SAM" id="Phobius"/>
    </source>
</evidence>
<evidence type="ECO:0000313" key="4">
    <source>
        <dbReference type="Proteomes" id="UP001642483"/>
    </source>
</evidence>
<feature type="compositionally biased region" description="Polar residues" evidence="1">
    <location>
        <begin position="75"/>
        <end position="91"/>
    </location>
</feature>
<accession>A0ABP0H3W5</accession>
<evidence type="ECO:0000256" key="1">
    <source>
        <dbReference type="SAM" id="MobiDB-lite"/>
    </source>
</evidence>
<organism evidence="3 4">
    <name type="scientific">Clavelina lepadiformis</name>
    <name type="common">Light-bulb sea squirt</name>
    <name type="synonym">Ascidia lepadiformis</name>
    <dbReference type="NCBI Taxonomy" id="159417"/>
    <lineage>
        <taxon>Eukaryota</taxon>
        <taxon>Metazoa</taxon>
        <taxon>Chordata</taxon>
        <taxon>Tunicata</taxon>
        <taxon>Ascidiacea</taxon>
        <taxon>Aplousobranchia</taxon>
        <taxon>Clavelinidae</taxon>
        <taxon>Clavelina</taxon>
    </lineage>
</organism>